<dbReference type="InterPro" id="IPR012373">
    <property type="entry name" value="Ferrdict_sens_TM"/>
</dbReference>
<keyword evidence="5" id="KW-1185">Reference proteome</keyword>
<keyword evidence="1" id="KW-1133">Transmembrane helix</keyword>
<dbReference type="AlphaFoldDB" id="A0A4Z0M0L5"/>
<feature type="domain" description="FecR protein" evidence="2">
    <location>
        <begin position="112"/>
        <end position="203"/>
    </location>
</feature>
<evidence type="ECO:0000313" key="4">
    <source>
        <dbReference type="EMBL" id="TGD72964.1"/>
    </source>
</evidence>
<comment type="caution">
    <text evidence="4">The sequence shown here is derived from an EMBL/GenBank/DDBJ whole genome shotgun (WGS) entry which is preliminary data.</text>
</comment>
<dbReference type="Pfam" id="PF16220">
    <property type="entry name" value="DUF4880"/>
    <property type="match status" value="1"/>
</dbReference>
<protein>
    <submittedName>
        <fullName evidence="4">DUF4880 domain-containing protein</fullName>
    </submittedName>
</protein>
<dbReference type="PANTHER" id="PTHR30273:SF2">
    <property type="entry name" value="PROTEIN FECR"/>
    <property type="match status" value="1"/>
</dbReference>
<dbReference type="PANTHER" id="PTHR30273">
    <property type="entry name" value="PERIPLASMIC SIGNAL SENSOR AND SIGMA FACTOR ACTIVATOR FECR-RELATED"/>
    <property type="match status" value="1"/>
</dbReference>
<evidence type="ECO:0000313" key="5">
    <source>
        <dbReference type="Proteomes" id="UP000298050"/>
    </source>
</evidence>
<evidence type="ECO:0000256" key="1">
    <source>
        <dbReference type="SAM" id="Phobius"/>
    </source>
</evidence>
<dbReference type="InterPro" id="IPR032623">
    <property type="entry name" value="FecR_N"/>
</dbReference>
<proteinExistence type="predicted"/>
<keyword evidence="1" id="KW-0812">Transmembrane</keyword>
<dbReference type="Proteomes" id="UP000298050">
    <property type="component" value="Unassembled WGS sequence"/>
</dbReference>
<dbReference type="InterPro" id="IPR006860">
    <property type="entry name" value="FecR"/>
</dbReference>
<dbReference type="PIRSF" id="PIRSF018266">
    <property type="entry name" value="FecR"/>
    <property type="match status" value="1"/>
</dbReference>
<keyword evidence="1" id="KW-0472">Membrane</keyword>
<dbReference type="Pfam" id="PF04773">
    <property type="entry name" value="FecR"/>
    <property type="match status" value="1"/>
</dbReference>
<feature type="transmembrane region" description="Helical" evidence="1">
    <location>
        <begin position="81"/>
        <end position="103"/>
    </location>
</feature>
<accession>A0A4Z0M0L5</accession>
<name>A0A4Z0M0L5_9GAMM</name>
<dbReference type="Gene3D" id="3.55.50.30">
    <property type="match status" value="1"/>
</dbReference>
<dbReference type="GO" id="GO:0016989">
    <property type="term" value="F:sigma factor antagonist activity"/>
    <property type="evidence" value="ECO:0007669"/>
    <property type="project" value="TreeGrafter"/>
</dbReference>
<evidence type="ECO:0000259" key="3">
    <source>
        <dbReference type="Pfam" id="PF16220"/>
    </source>
</evidence>
<dbReference type="EMBL" id="SRLE01000008">
    <property type="protein sequence ID" value="TGD72964.1"/>
    <property type="molecule type" value="Genomic_DNA"/>
</dbReference>
<organism evidence="4 5">
    <name type="scientific">Mangrovimicrobium sediminis</name>
    <dbReference type="NCBI Taxonomy" id="2562682"/>
    <lineage>
        <taxon>Bacteria</taxon>
        <taxon>Pseudomonadati</taxon>
        <taxon>Pseudomonadota</taxon>
        <taxon>Gammaproteobacteria</taxon>
        <taxon>Cellvibrionales</taxon>
        <taxon>Halieaceae</taxon>
        <taxon>Mangrovimicrobium</taxon>
    </lineage>
</organism>
<reference evidence="4 5" key="1">
    <citation type="submission" date="2019-04" db="EMBL/GenBank/DDBJ databases">
        <title>Taxonomy of novel Haliea sp. from mangrove soil of West Coast of India.</title>
        <authorList>
            <person name="Verma A."/>
            <person name="Kumar P."/>
            <person name="Krishnamurthi S."/>
        </authorList>
    </citation>
    <scope>NUCLEOTIDE SEQUENCE [LARGE SCALE GENOMIC DNA]</scope>
    <source>
        <strain evidence="4 5">SAOS-164</strain>
    </source>
</reference>
<dbReference type="OrthoDB" id="9771237at2"/>
<gene>
    <name evidence="4" type="ORF">E4634_11795</name>
</gene>
<dbReference type="RefSeq" id="WP_135444126.1">
    <property type="nucleotide sequence ID" value="NZ_SRLE01000008.1"/>
</dbReference>
<sequence>MNTTGEEHGHALDQALAWIARLRADTAAEADRQAFALWLAAAPSHPQAMDDALALWEELGDALAVEPPPGTGSDTSRSRRWLFGSAAAIAASALLALFLGPLAQHEPQAQIYTSALGERQEVALPDGSRALLNSNTRISVTYSDDQRQIVLRRGEAWFQVEKNPARPFSVDSGDARVTALGTAFNVYRQGRKTEVTVTEGVVRVTELDAPGSRAASAEVLRQDQQLRTGPRGWQVAAITDTARQLAWREGRLVAEAMPLPALLAELKRYDATAYLLGDPELAALTVSGVFDLDQPQSILRALQVSLDIEAREIDQGTVQLLKKQR</sequence>
<feature type="domain" description="FecR N-terminal" evidence="3">
    <location>
        <begin position="13"/>
        <end position="54"/>
    </location>
</feature>
<dbReference type="Gene3D" id="2.60.120.1440">
    <property type="match status" value="1"/>
</dbReference>
<evidence type="ECO:0000259" key="2">
    <source>
        <dbReference type="Pfam" id="PF04773"/>
    </source>
</evidence>